<dbReference type="GO" id="GO:0008664">
    <property type="term" value="F:RNA 2',3'-cyclic 3'-phosphodiesterase activity"/>
    <property type="evidence" value="ECO:0007669"/>
    <property type="project" value="UniProtKB-EC"/>
</dbReference>
<keyword evidence="1 2" id="KW-0378">Hydrolase</keyword>
<keyword evidence="4" id="KW-1185">Reference proteome</keyword>
<dbReference type="InterPro" id="IPR009097">
    <property type="entry name" value="Cyclic_Pdiesterase"/>
</dbReference>
<dbReference type="OrthoDB" id="9793819at2"/>
<dbReference type="InterPro" id="IPR004175">
    <property type="entry name" value="RNA_CPDase"/>
</dbReference>
<feature type="active site" description="Proton acceptor" evidence="2">
    <location>
        <position position="119"/>
    </location>
</feature>
<dbReference type="HAMAP" id="MF_01940">
    <property type="entry name" value="RNA_CPDase"/>
    <property type="match status" value="1"/>
</dbReference>
<dbReference type="Pfam" id="PF13563">
    <property type="entry name" value="2_5_RNA_ligase2"/>
    <property type="match status" value="1"/>
</dbReference>
<sequence>MRCFLALPVPEPLLPALLDAQEAVAVGRAVPEENLHLTLAFLGEQPDFALAELDAALMAAPLPGCTLALEGLESFGGRRVKLLAAGVTRAPELVALRERVQGALRAAGIALPRERFRPHVTLRRFGNGLREADRARFEQGVARFAALRSAPEPVAELRLVSSQLTPEGAVYETLAVYPLAG</sequence>
<protein>
    <recommendedName>
        <fullName evidence="2">RNA 2',3'-cyclic phosphodiesterase</fullName>
        <shortName evidence="2">RNA 2',3'-CPDase</shortName>
        <ecNumber evidence="2">3.1.4.58</ecNumber>
    </recommendedName>
</protein>
<comment type="similarity">
    <text evidence="2">Belongs to the 2H phosphoesterase superfamily. ThpR family.</text>
</comment>
<accession>A0A1P8URV0</accession>
<feature type="short sequence motif" description="HXTX 2" evidence="2">
    <location>
        <begin position="119"/>
        <end position="122"/>
    </location>
</feature>
<evidence type="ECO:0000313" key="3">
    <source>
        <dbReference type="EMBL" id="APZ52097.1"/>
    </source>
</evidence>
<feature type="short sequence motif" description="HXTX 1" evidence="2">
    <location>
        <begin position="36"/>
        <end position="39"/>
    </location>
</feature>
<dbReference type="Gene3D" id="3.90.1140.10">
    <property type="entry name" value="Cyclic phosphodiesterase"/>
    <property type="match status" value="1"/>
</dbReference>
<evidence type="ECO:0000256" key="2">
    <source>
        <dbReference type="HAMAP-Rule" id="MF_01940"/>
    </source>
</evidence>
<dbReference type="Proteomes" id="UP000187059">
    <property type="component" value="Chromosome"/>
</dbReference>
<proteinExistence type="inferred from homology"/>
<organism evidence="3 4">
    <name type="scientific">Salipiger abyssi</name>
    <dbReference type="NCBI Taxonomy" id="1250539"/>
    <lineage>
        <taxon>Bacteria</taxon>
        <taxon>Pseudomonadati</taxon>
        <taxon>Pseudomonadota</taxon>
        <taxon>Alphaproteobacteria</taxon>
        <taxon>Rhodobacterales</taxon>
        <taxon>Roseobacteraceae</taxon>
        <taxon>Salipiger</taxon>
    </lineage>
</organism>
<evidence type="ECO:0000313" key="4">
    <source>
        <dbReference type="Proteomes" id="UP000187059"/>
    </source>
</evidence>
<dbReference type="KEGG" id="paby:Ga0080574_TMP1763"/>
<keyword evidence="3" id="KW-0436">Ligase</keyword>
<dbReference type="GO" id="GO:0004113">
    <property type="term" value="F:2',3'-cyclic-nucleotide 3'-phosphodiesterase activity"/>
    <property type="evidence" value="ECO:0007669"/>
    <property type="project" value="InterPro"/>
</dbReference>
<dbReference type="NCBIfam" id="TIGR02258">
    <property type="entry name" value="2_5_ligase"/>
    <property type="match status" value="1"/>
</dbReference>
<evidence type="ECO:0000256" key="1">
    <source>
        <dbReference type="ARBA" id="ARBA00022801"/>
    </source>
</evidence>
<dbReference type="EMBL" id="CP015093">
    <property type="protein sequence ID" value="APZ52097.1"/>
    <property type="molecule type" value="Genomic_DNA"/>
</dbReference>
<name>A0A1P8URV0_9RHOB</name>
<feature type="active site" description="Proton donor" evidence="2">
    <location>
        <position position="36"/>
    </location>
</feature>
<comment type="function">
    <text evidence="2">Hydrolyzes RNA 2',3'-cyclic phosphodiester to an RNA 2'-phosphomonoester.</text>
</comment>
<dbReference type="PANTHER" id="PTHR35561">
    <property type="entry name" value="RNA 2',3'-CYCLIC PHOSPHODIESTERASE"/>
    <property type="match status" value="1"/>
</dbReference>
<dbReference type="SUPFAM" id="SSF55144">
    <property type="entry name" value="LigT-like"/>
    <property type="match status" value="1"/>
</dbReference>
<gene>
    <name evidence="3" type="ORF">Ga0080574_TMP1763</name>
</gene>
<dbReference type="STRING" id="1250539.Ga0080574_TMP1763"/>
<reference evidence="3 4" key="1">
    <citation type="submission" date="2016-04" db="EMBL/GenBank/DDBJ databases">
        <title>Deep-sea bacteria in the southern Pacific.</title>
        <authorList>
            <person name="Tang K."/>
        </authorList>
    </citation>
    <scope>NUCLEOTIDE SEQUENCE [LARGE SCALE GENOMIC DNA]</scope>
    <source>
        <strain evidence="3 4">JLT2014</strain>
    </source>
</reference>
<dbReference type="PANTHER" id="PTHR35561:SF1">
    <property type="entry name" value="RNA 2',3'-CYCLIC PHOSPHODIESTERASE"/>
    <property type="match status" value="1"/>
</dbReference>
<dbReference type="GO" id="GO:0016874">
    <property type="term" value="F:ligase activity"/>
    <property type="evidence" value="ECO:0007669"/>
    <property type="project" value="UniProtKB-KW"/>
</dbReference>
<dbReference type="EC" id="3.1.4.58" evidence="2"/>
<dbReference type="RefSeq" id="WP_076697412.1">
    <property type="nucleotide sequence ID" value="NZ_CP015093.1"/>
</dbReference>
<dbReference type="AlphaFoldDB" id="A0A1P8URV0"/>
<comment type="catalytic activity">
    <reaction evidence="2">
        <text>a 3'-end 2',3'-cyclophospho-ribonucleotide-RNA + H2O = a 3'-end 2'-phospho-ribonucleotide-RNA + H(+)</text>
        <dbReference type="Rhea" id="RHEA:11828"/>
        <dbReference type="Rhea" id="RHEA-COMP:10464"/>
        <dbReference type="Rhea" id="RHEA-COMP:17353"/>
        <dbReference type="ChEBI" id="CHEBI:15377"/>
        <dbReference type="ChEBI" id="CHEBI:15378"/>
        <dbReference type="ChEBI" id="CHEBI:83064"/>
        <dbReference type="ChEBI" id="CHEBI:173113"/>
        <dbReference type="EC" id="3.1.4.58"/>
    </reaction>
</comment>